<accession>A0ABN9G2P1</accession>
<dbReference type="InterPro" id="IPR023214">
    <property type="entry name" value="HAD_sf"/>
</dbReference>
<feature type="binding site" evidence="6">
    <location>
        <begin position="149"/>
        <end position="150"/>
    </location>
    <ligand>
        <name>substrate</name>
    </ligand>
</feature>
<keyword evidence="5 6" id="KW-0486">Methionine biosynthesis</keyword>
<keyword evidence="2 6" id="KW-0479">Metal-binding</keyword>
<dbReference type="PANTHER" id="PTHR20371:SF1">
    <property type="entry name" value="ENOLASE-PHOSPHATASE E1"/>
    <property type="match status" value="1"/>
</dbReference>
<keyword evidence="6" id="KW-0539">Nucleus</keyword>
<dbReference type="Pfam" id="PF00702">
    <property type="entry name" value="Hydrolase"/>
    <property type="match status" value="1"/>
</dbReference>
<dbReference type="HAMAP" id="MF_03117">
    <property type="entry name" value="Salvage_MtnC_euk"/>
    <property type="match status" value="1"/>
</dbReference>
<reference evidence="7" key="1">
    <citation type="submission" date="2023-05" db="EMBL/GenBank/DDBJ databases">
        <authorList>
            <person name="Stuckert A."/>
        </authorList>
    </citation>
    <scope>NUCLEOTIDE SEQUENCE</scope>
</reference>
<dbReference type="InterPro" id="IPR023943">
    <property type="entry name" value="Enolase-ppase_E1"/>
</dbReference>
<gene>
    <name evidence="6" type="primary">ENOPH1</name>
    <name evidence="6" type="synonym">MASA</name>
    <name evidence="7" type="ORF">SPARVUS_LOCUS13020376</name>
</gene>
<comment type="catalytic activity">
    <reaction evidence="6">
        <text>5-methylsulfanyl-2,3-dioxopentyl phosphate + H2O = 1,2-dihydroxy-5-(methylsulfanyl)pent-1-en-3-one + phosphate</text>
        <dbReference type="Rhea" id="RHEA:21700"/>
        <dbReference type="ChEBI" id="CHEBI:15377"/>
        <dbReference type="ChEBI" id="CHEBI:43474"/>
        <dbReference type="ChEBI" id="CHEBI:49252"/>
        <dbReference type="ChEBI" id="CHEBI:58828"/>
        <dbReference type="EC" id="3.1.3.77"/>
    </reaction>
</comment>
<organism evidence="7 8">
    <name type="scientific">Staurois parvus</name>
    <dbReference type="NCBI Taxonomy" id="386267"/>
    <lineage>
        <taxon>Eukaryota</taxon>
        <taxon>Metazoa</taxon>
        <taxon>Chordata</taxon>
        <taxon>Craniata</taxon>
        <taxon>Vertebrata</taxon>
        <taxon>Euteleostomi</taxon>
        <taxon>Amphibia</taxon>
        <taxon>Batrachia</taxon>
        <taxon>Anura</taxon>
        <taxon>Neobatrachia</taxon>
        <taxon>Ranoidea</taxon>
        <taxon>Ranidae</taxon>
        <taxon>Staurois</taxon>
    </lineage>
</organism>
<evidence type="ECO:0000256" key="3">
    <source>
        <dbReference type="ARBA" id="ARBA00022801"/>
    </source>
</evidence>
<dbReference type="InterPro" id="IPR006439">
    <property type="entry name" value="HAD-SF_hydro_IA"/>
</dbReference>
<dbReference type="NCBIfam" id="TIGR01691">
    <property type="entry name" value="enolase-ppase"/>
    <property type="match status" value="1"/>
</dbReference>
<comment type="subunit">
    <text evidence="6">Monomer.</text>
</comment>
<keyword evidence="4 6" id="KW-0460">Magnesium</keyword>
<name>A0ABN9G2P1_9NEOB</name>
<comment type="function">
    <text evidence="6">Bifunctional enzyme that catalyzes the enolization of 2,3-diketo-5-methylthiopentyl-1-phosphate (DK-MTP-1-P) into the intermediate 2-hydroxy-3-keto-5-methylthiopentenyl-1-phosphate (HK-MTPenyl-1-P), which is then dephosphorylated to form the acireductone 1,2-dihydroxy-3-keto-5-methylthiopentene (DHK-MTPene).</text>
</comment>
<evidence type="ECO:0000256" key="1">
    <source>
        <dbReference type="ARBA" id="ARBA00022605"/>
    </source>
</evidence>
<comment type="subcellular location">
    <subcellularLocation>
        <location evidence="6">Cytoplasm</location>
    </subcellularLocation>
    <subcellularLocation>
        <location evidence="6">Nucleus</location>
    </subcellularLocation>
</comment>
<comment type="similarity">
    <text evidence="6">Belongs to the HAD-like hydrolase superfamily. MasA/MtnC family.</text>
</comment>
<feature type="binding site" evidence="6">
    <location>
        <position position="183"/>
    </location>
    <ligand>
        <name>substrate</name>
    </ligand>
</feature>
<comment type="pathway">
    <text evidence="6">Amino-acid biosynthesis; L-methionine biosynthesis via salvage pathway; L-methionine from S-methyl-5-thio-alpha-D-ribose 1-phosphate: step 4/6.</text>
</comment>
<dbReference type="SFLD" id="SFLDF00044">
    <property type="entry name" value="enolase-phosphatase"/>
    <property type="match status" value="1"/>
</dbReference>
<dbReference type="Proteomes" id="UP001162483">
    <property type="component" value="Unassembled WGS sequence"/>
</dbReference>
<comment type="pathway">
    <text evidence="6">Amino-acid biosynthesis; L-methionine biosynthesis via salvage pathway; L-methionine from S-methyl-5-thio-alpha-D-ribose 1-phosphate: step 3/6.</text>
</comment>
<dbReference type="SFLD" id="SFLDG01129">
    <property type="entry name" value="C1.5:_HAD__Beta-PGM__Phosphata"/>
    <property type="match status" value="1"/>
</dbReference>
<protein>
    <recommendedName>
        <fullName evidence="6">Enolase-phosphatase E1</fullName>
        <ecNumber evidence="6">3.1.3.77</ecNumber>
    </recommendedName>
    <alternativeName>
        <fullName evidence="6">2,3-diketo-5-methylthio-1-phosphopentane phosphatase</fullName>
    </alternativeName>
    <alternativeName>
        <fullName evidence="6">MASA homolog</fullName>
    </alternativeName>
</protein>
<evidence type="ECO:0000256" key="2">
    <source>
        <dbReference type="ARBA" id="ARBA00022723"/>
    </source>
</evidence>
<keyword evidence="3 6" id="KW-0378">Hydrolase</keyword>
<feature type="binding site" evidence="6">
    <location>
        <position position="16"/>
    </location>
    <ligand>
        <name>Mg(2+)</name>
        <dbReference type="ChEBI" id="CHEBI:18420"/>
    </ligand>
</feature>
<dbReference type="EC" id="3.1.3.77" evidence="6"/>
<dbReference type="PANTHER" id="PTHR20371">
    <property type="entry name" value="ENOLASE-PHOSPHATASE E1"/>
    <property type="match status" value="1"/>
</dbReference>
<dbReference type="InterPro" id="IPR036412">
    <property type="entry name" value="HAD-like_sf"/>
</dbReference>
<evidence type="ECO:0000256" key="6">
    <source>
        <dbReference type="HAMAP-Rule" id="MF_03117"/>
    </source>
</evidence>
<evidence type="ECO:0000256" key="4">
    <source>
        <dbReference type="ARBA" id="ARBA00022842"/>
    </source>
</evidence>
<sequence length="257" mass="28700">MGSLTVPACVSTVLLDIEGTTTPITFVKEILFPYIQDNVKEYLQDHWQEEECQEDVQHLRLQAEKDKELEGFVPIPVNEAEIQQIIQGVVDNVHWQMLLDRKTTALKQLQGHMWRAAYASGQVKGEVYADVAPALRKWKEAGIKLYIFSSGSIEAQKLLFGYSIEGALLELFHGHFDTTVGPKVQSESYRKIADHIGCSTESILFLTDITKEAKAAKEAGMNVAVVVRPGNAALTDEEKASYPLVNSFEQITLHPVQ</sequence>
<dbReference type="Gene3D" id="1.10.720.60">
    <property type="match status" value="1"/>
</dbReference>
<keyword evidence="6" id="KW-0963">Cytoplasm</keyword>
<keyword evidence="8" id="KW-1185">Reference proteome</keyword>
<dbReference type="SFLD" id="SFLDG01133">
    <property type="entry name" value="C1.5.4:_Enolase-phosphatase_Li"/>
    <property type="match status" value="1"/>
</dbReference>
<dbReference type="SUPFAM" id="SSF56784">
    <property type="entry name" value="HAD-like"/>
    <property type="match status" value="1"/>
</dbReference>
<keyword evidence="1 6" id="KW-0028">Amino-acid biosynthesis</keyword>
<feature type="binding site" evidence="6">
    <location>
        <position position="18"/>
    </location>
    <ligand>
        <name>Mg(2+)</name>
        <dbReference type="ChEBI" id="CHEBI:18420"/>
    </ligand>
</feature>
<feature type="binding site" evidence="6">
    <location>
        <position position="208"/>
    </location>
    <ligand>
        <name>Mg(2+)</name>
        <dbReference type="ChEBI" id="CHEBI:18420"/>
    </ligand>
</feature>
<evidence type="ECO:0000313" key="7">
    <source>
        <dbReference type="EMBL" id="CAI9601788.1"/>
    </source>
</evidence>
<dbReference type="NCBIfam" id="TIGR01549">
    <property type="entry name" value="HAD-SF-IA-v1"/>
    <property type="match status" value="1"/>
</dbReference>
<dbReference type="Gene3D" id="3.40.50.1000">
    <property type="entry name" value="HAD superfamily/HAD-like"/>
    <property type="match status" value="1"/>
</dbReference>
<dbReference type="InterPro" id="IPR027511">
    <property type="entry name" value="ENOPH1_eukaryotes"/>
</dbReference>
<comment type="caution">
    <text evidence="7">The sequence shown here is derived from an EMBL/GenBank/DDBJ whole genome shotgun (WGS) entry which is preliminary data.</text>
</comment>
<dbReference type="SFLD" id="SFLDS00003">
    <property type="entry name" value="Haloacid_Dehalogenase"/>
    <property type="match status" value="1"/>
</dbReference>
<evidence type="ECO:0000313" key="8">
    <source>
        <dbReference type="Proteomes" id="UP001162483"/>
    </source>
</evidence>
<dbReference type="HAMAP" id="MF_01681">
    <property type="entry name" value="Salvage_MtnC"/>
    <property type="match status" value="1"/>
</dbReference>
<proteinExistence type="inferred from homology"/>
<dbReference type="CDD" id="cd01629">
    <property type="entry name" value="HAD_EP"/>
    <property type="match status" value="1"/>
</dbReference>
<evidence type="ECO:0000256" key="5">
    <source>
        <dbReference type="ARBA" id="ARBA00023167"/>
    </source>
</evidence>
<comment type="cofactor">
    <cofactor evidence="6">
        <name>Mg(2+)</name>
        <dbReference type="ChEBI" id="CHEBI:18420"/>
    </cofactor>
    <text evidence="6">Binds 1 Mg(2+) ion per subunit.</text>
</comment>
<dbReference type="EMBL" id="CATNWA010017604">
    <property type="protein sequence ID" value="CAI9601788.1"/>
    <property type="molecule type" value="Genomic_DNA"/>
</dbReference>